<evidence type="ECO:0000313" key="1">
    <source>
        <dbReference type="EMBL" id="CCC91795.1"/>
    </source>
</evidence>
<proteinExistence type="predicted"/>
<dbReference type="AlphaFoldDB" id="G0UQY4"/>
<sequence>MPVYILFMSHRHCPGVISLPNSTLFGVPGVNIKNTMVFLSGVCDGYVSCDSPDHNTAFFSSSSTLLLLQPACVECVHLVAYCLIVVLLLVVHKVLDVSPVGSFFKIFYCWMCFTNI</sequence>
<protein>
    <submittedName>
        <fullName evidence="1">Uncharacterized protein</fullName>
    </submittedName>
</protein>
<name>G0UQY4_TRYCI</name>
<reference evidence="1" key="1">
    <citation type="journal article" date="2012" name="Proc. Natl. Acad. Sci. U.S.A.">
        <title>Antigenic diversity is generated by distinct evolutionary mechanisms in African trypanosome species.</title>
        <authorList>
            <person name="Jackson A.P."/>
            <person name="Berry A."/>
            <person name="Aslett M."/>
            <person name="Allison H.C."/>
            <person name="Burton P."/>
            <person name="Vavrova-Anderson J."/>
            <person name="Brown R."/>
            <person name="Browne H."/>
            <person name="Corton N."/>
            <person name="Hauser H."/>
            <person name="Gamble J."/>
            <person name="Gilderthorp R."/>
            <person name="Marcello L."/>
            <person name="McQuillan J."/>
            <person name="Otto T.D."/>
            <person name="Quail M.A."/>
            <person name="Sanders M.J."/>
            <person name="van Tonder A."/>
            <person name="Ginger M.L."/>
            <person name="Field M.C."/>
            <person name="Barry J.D."/>
            <person name="Hertz-Fowler C."/>
            <person name="Berriman M."/>
        </authorList>
    </citation>
    <scope>NUCLEOTIDE SEQUENCE</scope>
    <source>
        <strain evidence="1">IL3000</strain>
    </source>
</reference>
<organism evidence="1">
    <name type="scientific">Trypanosoma congolense (strain IL3000)</name>
    <dbReference type="NCBI Taxonomy" id="1068625"/>
    <lineage>
        <taxon>Eukaryota</taxon>
        <taxon>Discoba</taxon>
        <taxon>Euglenozoa</taxon>
        <taxon>Kinetoplastea</taxon>
        <taxon>Metakinetoplastina</taxon>
        <taxon>Trypanosomatida</taxon>
        <taxon>Trypanosomatidae</taxon>
        <taxon>Trypanosoma</taxon>
        <taxon>Nannomonas</taxon>
    </lineage>
</organism>
<gene>
    <name evidence="1" type="ORF">TCIL3000_7_6090</name>
</gene>
<dbReference type="EMBL" id="HE575320">
    <property type="protein sequence ID" value="CCC91795.1"/>
    <property type="molecule type" value="Genomic_DNA"/>
</dbReference>
<accession>G0UQY4</accession>